<feature type="domain" description="J" evidence="2">
    <location>
        <begin position="68"/>
        <end position="133"/>
    </location>
</feature>
<dbReference type="CDD" id="cd06257">
    <property type="entry name" value="DnaJ"/>
    <property type="match status" value="1"/>
</dbReference>
<gene>
    <name evidence="4" type="ORF">CXB51_011409</name>
</gene>
<feature type="compositionally biased region" description="Low complexity" evidence="1">
    <location>
        <begin position="683"/>
        <end position="694"/>
    </location>
</feature>
<dbReference type="InterPro" id="IPR053052">
    <property type="entry name" value="Imprinting_Balance_Reg"/>
</dbReference>
<evidence type="ECO:0000259" key="3">
    <source>
        <dbReference type="PROSITE" id="PS50812"/>
    </source>
</evidence>
<dbReference type="Gene3D" id="1.10.287.110">
    <property type="entry name" value="DnaJ domain"/>
    <property type="match status" value="1"/>
</dbReference>
<feature type="compositionally biased region" description="Basic and acidic residues" evidence="1">
    <location>
        <begin position="635"/>
        <end position="651"/>
    </location>
</feature>
<dbReference type="PROSITE" id="PS50812">
    <property type="entry name" value="PWWP"/>
    <property type="match status" value="1"/>
</dbReference>
<sequence length="721" mass="80394">MEENGNRAEAVRLLGIAEKLLQNRDFNGSRDFAILAQETEPLLDGSDQILAVADVILAGEKRINNHQDWYSILQIDGRSEDNDLIKKQYRRLALLLHPDKNKFPFADHAFQLVADAWAVLSNSSKKSLYDKELSLFTRIDLSSGGGDRSNQAGKLPVTRKGQSRTPNPKTLNENQRSRMATFWTACPYCYRLFEYPRAYESCCLRCQNCEKAFHAVDIPTLPPLVPGKEAYYCCWAFFPLGFVSGSPESEGKAPTGFPNWMQPTFPAVLPHESERNGGIEQATPPAPMPAPVSAAAPAPTPPSFIPSTTATKVVENMNNAAVVSGRNVSNSGSRKRGRPRKNPLNFRGGNRGYHRISMNRERRIRPRLKHCNAMSSQQVLSPLILSGFTTRRLIKSLSEHFVMRWPSNARLIPSQSFCSFDQIVSESQKRLPTEDKSGAGIRIHDNNGGEESAAVRFEGEVSLGDLIWLKLLGKTWWPAVVVDERSVSKSSKPGKKSKGEVLVRLYGSHDSYADPMKYRSEFKTILEQNNSSYYDILEKFRSRLKSSKPKGQGSKATANTRAEEKETAKKKNLQRKGSNVEEKAGKKLKRKSPSTDKQGKEKADEQERPPKKQKKNNQTVEPNSRSAKGKPKSSTSKEQKKSKASKQGKEQKKPKRNKPNSIDTKSRTSKEKRLLEETDDQSSEGSSPGESPKSGARRTRVMQGLGLIAPPGSPFHKNGLI</sequence>
<proteinExistence type="predicted"/>
<dbReference type="SMART" id="SM00271">
    <property type="entry name" value="DnaJ"/>
    <property type="match status" value="1"/>
</dbReference>
<evidence type="ECO:0008006" key="6">
    <source>
        <dbReference type="Google" id="ProtNLM"/>
    </source>
</evidence>
<evidence type="ECO:0000313" key="4">
    <source>
        <dbReference type="EMBL" id="KAG8494018.1"/>
    </source>
</evidence>
<dbReference type="EMBL" id="JAHUZN010000005">
    <property type="protein sequence ID" value="KAG8494018.1"/>
    <property type="molecule type" value="Genomic_DNA"/>
</dbReference>
<dbReference type="OrthoDB" id="10250354at2759"/>
<dbReference type="AlphaFoldDB" id="A0A8J6D7I4"/>
<feature type="compositionally biased region" description="Polar residues" evidence="1">
    <location>
        <begin position="163"/>
        <end position="174"/>
    </location>
</feature>
<feature type="domain" description="PWWP" evidence="3">
    <location>
        <begin position="463"/>
        <end position="510"/>
    </location>
</feature>
<dbReference type="Gene3D" id="2.30.30.140">
    <property type="match status" value="1"/>
</dbReference>
<accession>A0A8J6D7I4</accession>
<evidence type="ECO:0000259" key="2">
    <source>
        <dbReference type="PROSITE" id="PS50076"/>
    </source>
</evidence>
<feature type="region of interest" description="Disordered" evidence="1">
    <location>
        <begin position="144"/>
        <end position="174"/>
    </location>
</feature>
<dbReference type="InterPro" id="IPR001623">
    <property type="entry name" value="DnaJ_domain"/>
</dbReference>
<dbReference type="InterPro" id="IPR000313">
    <property type="entry name" value="PWWP_dom"/>
</dbReference>
<dbReference type="PANTHER" id="PTHR45496">
    <property type="entry name" value="CHAPERONE DNAJ-DOMAIN SUPERFAMILY PROTEIN"/>
    <property type="match status" value="1"/>
</dbReference>
<dbReference type="PRINTS" id="PR00625">
    <property type="entry name" value="JDOMAIN"/>
</dbReference>
<dbReference type="Pfam" id="PF00226">
    <property type="entry name" value="DnaJ"/>
    <property type="match status" value="1"/>
</dbReference>
<protein>
    <recommendedName>
        <fullName evidence="6">J domain-containing protein</fullName>
    </recommendedName>
</protein>
<name>A0A8J6D7I4_9ROSI</name>
<feature type="region of interest" description="Disordered" evidence="1">
    <location>
        <begin position="324"/>
        <end position="352"/>
    </location>
</feature>
<comment type="caution">
    <text evidence="4">The sequence shown here is derived from an EMBL/GenBank/DDBJ whole genome shotgun (WGS) entry which is preliminary data.</text>
</comment>
<dbReference type="CDD" id="cd05162">
    <property type="entry name" value="PWWP"/>
    <property type="match status" value="1"/>
</dbReference>
<feature type="region of interest" description="Disordered" evidence="1">
    <location>
        <begin position="275"/>
        <end position="297"/>
    </location>
</feature>
<reference evidence="4 5" key="1">
    <citation type="journal article" date="2021" name="bioRxiv">
        <title>The Gossypium anomalum genome as a resource for cotton improvement and evolutionary analysis of hybrid incompatibility.</title>
        <authorList>
            <person name="Grover C.E."/>
            <person name="Yuan D."/>
            <person name="Arick M.A."/>
            <person name="Miller E.R."/>
            <person name="Hu G."/>
            <person name="Peterson D.G."/>
            <person name="Wendel J.F."/>
            <person name="Udall J.A."/>
        </authorList>
    </citation>
    <scope>NUCLEOTIDE SEQUENCE [LARGE SCALE GENOMIC DNA]</scope>
    <source>
        <strain evidence="4">JFW-Udall</strain>
        <tissue evidence="4">Leaf</tissue>
    </source>
</reference>
<dbReference type="InterPro" id="IPR036869">
    <property type="entry name" value="J_dom_sf"/>
</dbReference>
<dbReference type="SUPFAM" id="SSF46565">
    <property type="entry name" value="Chaperone J-domain"/>
    <property type="match status" value="1"/>
</dbReference>
<dbReference type="SUPFAM" id="SSF63748">
    <property type="entry name" value="Tudor/PWWP/MBT"/>
    <property type="match status" value="1"/>
</dbReference>
<keyword evidence="5" id="KW-1185">Reference proteome</keyword>
<organism evidence="4 5">
    <name type="scientific">Gossypium anomalum</name>
    <dbReference type="NCBI Taxonomy" id="47600"/>
    <lineage>
        <taxon>Eukaryota</taxon>
        <taxon>Viridiplantae</taxon>
        <taxon>Streptophyta</taxon>
        <taxon>Embryophyta</taxon>
        <taxon>Tracheophyta</taxon>
        <taxon>Spermatophyta</taxon>
        <taxon>Magnoliopsida</taxon>
        <taxon>eudicotyledons</taxon>
        <taxon>Gunneridae</taxon>
        <taxon>Pentapetalae</taxon>
        <taxon>rosids</taxon>
        <taxon>malvids</taxon>
        <taxon>Malvales</taxon>
        <taxon>Malvaceae</taxon>
        <taxon>Malvoideae</taxon>
        <taxon>Gossypium</taxon>
    </lineage>
</organism>
<dbReference type="Pfam" id="PF00855">
    <property type="entry name" value="PWWP"/>
    <property type="match status" value="1"/>
</dbReference>
<dbReference type="Proteomes" id="UP000701853">
    <property type="component" value="Chromosome 5"/>
</dbReference>
<feature type="compositionally biased region" description="Basic and acidic residues" evidence="1">
    <location>
        <begin position="593"/>
        <end position="610"/>
    </location>
</feature>
<dbReference type="InterPro" id="IPR018253">
    <property type="entry name" value="DnaJ_domain_CS"/>
</dbReference>
<dbReference type="PANTHER" id="PTHR45496:SF1">
    <property type="entry name" value="CHAPERONE DNAJ-DOMAIN SUPERFAMILY PROTEIN"/>
    <property type="match status" value="1"/>
</dbReference>
<feature type="compositionally biased region" description="Basic and acidic residues" evidence="1">
    <location>
        <begin position="664"/>
        <end position="676"/>
    </location>
</feature>
<dbReference type="PROSITE" id="PS00636">
    <property type="entry name" value="DNAJ_1"/>
    <property type="match status" value="1"/>
</dbReference>
<evidence type="ECO:0000256" key="1">
    <source>
        <dbReference type="SAM" id="MobiDB-lite"/>
    </source>
</evidence>
<feature type="compositionally biased region" description="Polar residues" evidence="1">
    <location>
        <begin position="616"/>
        <end position="626"/>
    </location>
</feature>
<dbReference type="PROSITE" id="PS50076">
    <property type="entry name" value="DNAJ_2"/>
    <property type="match status" value="1"/>
</dbReference>
<feature type="region of interest" description="Disordered" evidence="1">
    <location>
        <begin position="544"/>
        <end position="721"/>
    </location>
</feature>
<evidence type="ECO:0000313" key="5">
    <source>
        <dbReference type="Proteomes" id="UP000701853"/>
    </source>
</evidence>